<evidence type="ECO:0000313" key="1">
    <source>
        <dbReference type="EMBL" id="SVD89177.1"/>
    </source>
</evidence>
<accession>A0A382Z0X8</accession>
<dbReference type="EMBL" id="UINC01180138">
    <property type="protein sequence ID" value="SVD89177.1"/>
    <property type="molecule type" value="Genomic_DNA"/>
</dbReference>
<name>A0A382Z0X8_9ZZZZ</name>
<dbReference type="AlphaFoldDB" id="A0A382Z0X8"/>
<organism evidence="1">
    <name type="scientific">marine metagenome</name>
    <dbReference type="NCBI Taxonomy" id="408172"/>
    <lineage>
        <taxon>unclassified sequences</taxon>
        <taxon>metagenomes</taxon>
        <taxon>ecological metagenomes</taxon>
    </lineage>
</organism>
<protein>
    <submittedName>
        <fullName evidence="1">Uncharacterized protein</fullName>
    </submittedName>
</protein>
<reference evidence="1" key="1">
    <citation type="submission" date="2018-05" db="EMBL/GenBank/DDBJ databases">
        <authorList>
            <person name="Lanie J.A."/>
            <person name="Ng W.-L."/>
            <person name="Kazmierczak K.M."/>
            <person name="Andrzejewski T.M."/>
            <person name="Davidsen T.M."/>
            <person name="Wayne K.J."/>
            <person name="Tettelin H."/>
            <person name="Glass J.I."/>
            <person name="Rusch D."/>
            <person name="Podicherti R."/>
            <person name="Tsui H.-C.T."/>
            <person name="Winkler M.E."/>
        </authorList>
    </citation>
    <scope>NUCLEOTIDE SEQUENCE</scope>
</reference>
<proteinExistence type="predicted"/>
<dbReference type="PROSITE" id="PS51257">
    <property type="entry name" value="PROKAR_LIPOPROTEIN"/>
    <property type="match status" value="1"/>
</dbReference>
<sequence>MKKILLIVFLLIVGCFKPVEDSTIINKNRLMYLPDSDKPYICEIFNNYSTGKKEYQGRYKIGLLVEYAYLNRDGSVKKLINF</sequence>
<gene>
    <name evidence="1" type="ORF">METZ01_LOCUS442031</name>
</gene>